<name>A0A6B0VEM1_IXORI</name>
<dbReference type="Pfam" id="PF03175">
    <property type="entry name" value="DNA_pol_B_2"/>
    <property type="match status" value="1"/>
</dbReference>
<dbReference type="EMBL" id="GIFC01018807">
    <property type="protein sequence ID" value="MXV00891.1"/>
    <property type="molecule type" value="Transcribed_RNA"/>
</dbReference>
<dbReference type="SUPFAM" id="SSF53098">
    <property type="entry name" value="Ribonuclease H-like"/>
    <property type="match status" value="1"/>
</dbReference>
<dbReference type="InterPro" id="IPR044925">
    <property type="entry name" value="His-Me_finger_sf"/>
</dbReference>
<keyword evidence="4" id="KW-0548">Nucleotidyltransferase</keyword>
<evidence type="ECO:0000259" key="9">
    <source>
        <dbReference type="Pfam" id="PF03175"/>
    </source>
</evidence>
<dbReference type="InterPro" id="IPR004868">
    <property type="entry name" value="DNA-dir_DNA_pol_B_mt/vir"/>
</dbReference>
<dbReference type="GO" id="GO:0000166">
    <property type="term" value="F:nucleotide binding"/>
    <property type="evidence" value="ECO:0007669"/>
    <property type="project" value="InterPro"/>
</dbReference>
<evidence type="ECO:0000256" key="1">
    <source>
        <dbReference type="ARBA" id="ARBA00005755"/>
    </source>
</evidence>
<dbReference type="GO" id="GO:0003677">
    <property type="term" value="F:DNA binding"/>
    <property type="evidence" value="ECO:0007669"/>
    <property type="project" value="UniProtKB-KW"/>
</dbReference>
<dbReference type="InterPro" id="IPR023211">
    <property type="entry name" value="DNA_pol_palm_dom_sf"/>
</dbReference>
<organism evidence="10">
    <name type="scientific">Ixodes ricinus</name>
    <name type="common">Common tick</name>
    <name type="synonym">Acarus ricinus</name>
    <dbReference type="NCBI Taxonomy" id="34613"/>
    <lineage>
        <taxon>Eukaryota</taxon>
        <taxon>Metazoa</taxon>
        <taxon>Ecdysozoa</taxon>
        <taxon>Arthropoda</taxon>
        <taxon>Chelicerata</taxon>
        <taxon>Arachnida</taxon>
        <taxon>Acari</taxon>
        <taxon>Parasitiformes</taxon>
        <taxon>Ixodida</taxon>
        <taxon>Ixodoidea</taxon>
        <taxon>Ixodidae</taxon>
        <taxon>Ixodinae</taxon>
        <taxon>Ixodes</taxon>
    </lineage>
</organism>
<evidence type="ECO:0000256" key="7">
    <source>
        <dbReference type="ARBA" id="ARBA00023125"/>
    </source>
</evidence>
<keyword evidence="3" id="KW-0808">Transferase</keyword>
<dbReference type="SUPFAM" id="SSF54060">
    <property type="entry name" value="His-Me finger endonucleases"/>
    <property type="match status" value="1"/>
</dbReference>
<dbReference type="PANTHER" id="PTHR31511:SF12">
    <property type="entry name" value="RHO TERMINATION FACTOR N-TERMINAL DOMAIN-CONTAINING PROTEIN"/>
    <property type="match status" value="1"/>
</dbReference>
<dbReference type="InterPro" id="IPR012337">
    <property type="entry name" value="RNaseH-like_sf"/>
</dbReference>
<keyword evidence="5" id="KW-0235">DNA replication</keyword>
<dbReference type="PANTHER" id="PTHR31511">
    <property type="entry name" value="PROTEIN CBG23764"/>
    <property type="match status" value="1"/>
</dbReference>
<dbReference type="GO" id="GO:0042575">
    <property type="term" value="C:DNA polymerase complex"/>
    <property type="evidence" value="ECO:0007669"/>
    <property type="project" value="UniProtKB-ARBA"/>
</dbReference>
<dbReference type="SUPFAM" id="SSF56672">
    <property type="entry name" value="DNA/RNA polymerases"/>
    <property type="match status" value="1"/>
</dbReference>
<accession>A0A6B0VEM1</accession>
<evidence type="ECO:0000256" key="3">
    <source>
        <dbReference type="ARBA" id="ARBA00022679"/>
    </source>
</evidence>
<evidence type="ECO:0000256" key="2">
    <source>
        <dbReference type="ARBA" id="ARBA00012417"/>
    </source>
</evidence>
<keyword evidence="6" id="KW-0239">DNA-directed DNA polymerase</keyword>
<evidence type="ECO:0000256" key="8">
    <source>
        <dbReference type="ARBA" id="ARBA00049244"/>
    </source>
</evidence>
<evidence type="ECO:0000256" key="4">
    <source>
        <dbReference type="ARBA" id="ARBA00022695"/>
    </source>
</evidence>
<proteinExistence type="inferred from homology"/>
<keyword evidence="7" id="KW-0238">DNA-binding</keyword>
<dbReference type="Gene3D" id="3.40.1800.10">
    <property type="entry name" value="His-Me finger endonucleases"/>
    <property type="match status" value="1"/>
</dbReference>
<dbReference type="GO" id="GO:0003887">
    <property type="term" value="F:DNA-directed DNA polymerase activity"/>
    <property type="evidence" value="ECO:0007669"/>
    <property type="project" value="UniProtKB-KW"/>
</dbReference>
<comment type="catalytic activity">
    <reaction evidence="8">
        <text>DNA(n) + a 2'-deoxyribonucleoside 5'-triphosphate = DNA(n+1) + diphosphate</text>
        <dbReference type="Rhea" id="RHEA:22508"/>
        <dbReference type="Rhea" id="RHEA-COMP:17339"/>
        <dbReference type="Rhea" id="RHEA-COMP:17340"/>
        <dbReference type="ChEBI" id="CHEBI:33019"/>
        <dbReference type="ChEBI" id="CHEBI:61560"/>
        <dbReference type="ChEBI" id="CHEBI:173112"/>
        <dbReference type="EC" id="2.7.7.7"/>
    </reaction>
</comment>
<protein>
    <recommendedName>
        <fullName evidence="2">DNA-directed DNA polymerase</fullName>
        <ecNumber evidence="2">2.7.7.7</ecNumber>
    </recommendedName>
</protein>
<evidence type="ECO:0000313" key="10">
    <source>
        <dbReference type="EMBL" id="MXV00891.1"/>
    </source>
</evidence>
<dbReference type="InterPro" id="IPR038563">
    <property type="entry name" value="Endonuclease_7_sf"/>
</dbReference>
<dbReference type="InterPro" id="IPR043502">
    <property type="entry name" value="DNA/RNA_pol_sf"/>
</dbReference>
<evidence type="ECO:0000256" key="5">
    <source>
        <dbReference type="ARBA" id="ARBA00022705"/>
    </source>
</evidence>
<reference evidence="10" key="1">
    <citation type="submission" date="2019-12" db="EMBL/GenBank/DDBJ databases">
        <title>An insight into the sialome of adult female Ixodes ricinus ticks feeding for 6 days.</title>
        <authorList>
            <person name="Perner J."/>
            <person name="Ribeiro J.M.C."/>
        </authorList>
    </citation>
    <scope>NUCLEOTIDE SEQUENCE</scope>
    <source>
        <strain evidence="10">Semi-engorged</strain>
        <tissue evidence="10">Salivary glands</tissue>
    </source>
</reference>
<dbReference type="Pfam" id="PF02945">
    <property type="entry name" value="Endonuclease_7"/>
    <property type="match status" value="1"/>
</dbReference>
<comment type="similarity">
    <text evidence="1">Belongs to the DNA polymerase type-B family.</text>
</comment>
<sequence length="1079" mass="124171">MPLRFFITLTVEMTRLNGDDEFEFSVHYFHCLVHTVWAEGSIRDALQTACAEISARLEQYQERGSGLVVVAIQTCTITVGRFIPPTVGCASFVLPRELPSRNCLVNVTEQLTDSERNMCFVFSVLAGLHPAPSKRSRASCYREHMTKHWFPTRYPVTFPQDVQAFERKNSVSVNVYGYDREQRFVYPLKVNDSEREKHVDLLLIDDHFVLISNFAGLFANKESHRFRCKRCMMGFRFRTALGSHLSLCKEKKAVRTVCPAKGDALYFRSPHTMEPFPYFCVYDFEAILEAENMGQAYEKHVPSSFCILVIRSTDSRIVEQFLYRGEDCVEKFISILNQLSKLIGEWIRSEEVPMVSVDEEAHASASHCAICGESFGNRKRKVRDHDHFSGSYRQSLCQGCNLNLRVNKKVIPVLAHNHSYDLAFILPKLDLFESKDIKVLATSCQQFKRLDVGNLRFLDSLAFLPASLDALVQDLRSKGLENLCCLKQAFPQHVELLARKGVFPYDYVTSFEAYREPELPPPESFYNKLNDSQISEEDYRHAQTVFETFKFKSLGEYSDCYLTLDCLLLADVFQNFRKWTLDTYELDPLHYVSLPALSLACALKQTGVKLELLDDVDAYLFIEAGLRGGIVQCAIRNTRANVPGTACFDPNTAVSQILDLDVNGLYASTMRQSLPCADFRWLDRAEIDALHFQQVPDDAPEGYILEVDLDYPRELHEAHADFPLAPEKRGVPLEWLSPYQKALVEKFHLPQRESERKLLLTFYPKRNYIIHYRNLKLYLELGLKLKVIHRVLKFSQRAFLKDFIDFNHNLRKQATNAFQKNLSKLIMNSIYGKTIENPRQYNNVVISVSEEEVLKNLQKPNLRQFAAISPTVVIFQFSQRTLHLNKPVYAGFSILEMSKLVMYEFFYKQVRRVFPDARAAYSDTDSFILQITDPDVDSKLATLAETHLDTSGYPTDHPLFSPANKMKLGVFKNEFNKDHILGFVCLKPKLYSMELASREHYVRAKGVKRCESRKLTYELYVQTLEQQTLHKITQRTIARKLCENKTVAVEKIGLNPFDNKRFIDSDGVSTLPFGHWSLS</sequence>
<dbReference type="GO" id="GO:0006260">
    <property type="term" value="P:DNA replication"/>
    <property type="evidence" value="ECO:0007669"/>
    <property type="project" value="UniProtKB-KW"/>
</dbReference>
<dbReference type="InterPro" id="IPR004211">
    <property type="entry name" value="Endonuclease_7"/>
</dbReference>
<evidence type="ECO:0000256" key="6">
    <source>
        <dbReference type="ARBA" id="ARBA00022932"/>
    </source>
</evidence>
<dbReference type="Gene3D" id="3.90.1600.10">
    <property type="entry name" value="Palm domain of DNA polymerase"/>
    <property type="match status" value="1"/>
</dbReference>
<dbReference type="EC" id="2.7.7.7" evidence="2"/>
<dbReference type="AlphaFoldDB" id="A0A6B0VEM1"/>
<feature type="domain" description="DNA-directed DNA polymerase family B mitochondria/virus" evidence="9">
    <location>
        <begin position="406"/>
        <end position="873"/>
    </location>
</feature>